<evidence type="ECO:0000256" key="3">
    <source>
        <dbReference type="ARBA" id="ARBA00022989"/>
    </source>
</evidence>
<comment type="subcellular location">
    <subcellularLocation>
        <location evidence="1">Membrane</location>
        <topology evidence="1">Multi-pass membrane protein</topology>
    </subcellularLocation>
</comment>
<organism evidence="7 8">
    <name type="scientific">Roridomyces roridus</name>
    <dbReference type="NCBI Taxonomy" id="1738132"/>
    <lineage>
        <taxon>Eukaryota</taxon>
        <taxon>Fungi</taxon>
        <taxon>Dikarya</taxon>
        <taxon>Basidiomycota</taxon>
        <taxon>Agaricomycotina</taxon>
        <taxon>Agaricomycetes</taxon>
        <taxon>Agaricomycetidae</taxon>
        <taxon>Agaricales</taxon>
        <taxon>Marasmiineae</taxon>
        <taxon>Mycenaceae</taxon>
        <taxon>Roridomyces</taxon>
    </lineage>
</organism>
<accession>A0AAD7C815</accession>
<evidence type="ECO:0000256" key="6">
    <source>
        <dbReference type="SAM" id="Phobius"/>
    </source>
</evidence>
<proteinExistence type="predicted"/>
<evidence type="ECO:0000256" key="4">
    <source>
        <dbReference type="ARBA" id="ARBA00023136"/>
    </source>
</evidence>
<keyword evidence="3 6" id="KW-1133">Transmembrane helix</keyword>
<sequence>MAPDSQLELSKIAAIVGIFFVSLFAVSFPRISQSSSFRLPHLFFFIGKHFGTGVILSTAFCHLLQDSFEHLQNPRVKKEYPNVGKQTGLIILSSLLLIFLVEYISTSYVDFLHADPSAPPSPSHTPSTSHPEPRLDLSETTPLLVPAGHNIKKVAPSYLAALLAPPRHCPLSRQDGRLLSICVTTANRETEHQHHHHADEDVEVEPERGQSRVGRGRQVVGIIVLELGIMLHSLVIGLTLALTTGGDFTSLLTAVVFHQLFEGLSLGIRFAALPKPKGQRDWFSIVLSLLFALTTPSGLAIGVLAFAHTSKVLPSTLLLKGVMSAVSAGMLIYAATVEMIAADFVFGNLEDEHGHGHGHGGHSHEVEPEKAEGSGPSVQRRALALGSLLAGVGSMVLVSLGE</sequence>
<evidence type="ECO:0000313" key="7">
    <source>
        <dbReference type="EMBL" id="KAJ7641505.1"/>
    </source>
</evidence>
<feature type="transmembrane region" description="Helical" evidence="6">
    <location>
        <begin position="248"/>
        <end position="270"/>
    </location>
</feature>
<dbReference type="AlphaFoldDB" id="A0AAD7C815"/>
<dbReference type="GO" id="GO:0005886">
    <property type="term" value="C:plasma membrane"/>
    <property type="evidence" value="ECO:0007669"/>
    <property type="project" value="TreeGrafter"/>
</dbReference>
<feature type="transmembrane region" description="Helical" evidence="6">
    <location>
        <begin position="43"/>
        <end position="65"/>
    </location>
</feature>
<reference evidence="7" key="1">
    <citation type="submission" date="2023-03" db="EMBL/GenBank/DDBJ databases">
        <title>Massive genome expansion in bonnet fungi (Mycena s.s.) driven by repeated elements and novel gene families across ecological guilds.</title>
        <authorList>
            <consortium name="Lawrence Berkeley National Laboratory"/>
            <person name="Harder C.B."/>
            <person name="Miyauchi S."/>
            <person name="Viragh M."/>
            <person name="Kuo A."/>
            <person name="Thoen E."/>
            <person name="Andreopoulos B."/>
            <person name="Lu D."/>
            <person name="Skrede I."/>
            <person name="Drula E."/>
            <person name="Henrissat B."/>
            <person name="Morin E."/>
            <person name="Kohler A."/>
            <person name="Barry K."/>
            <person name="LaButti K."/>
            <person name="Morin E."/>
            <person name="Salamov A."/>
            <person name="Lipzen A."/>
            <person name="Mereny Z."/>
            <person name="Hegedus B."/>
            <person name="Baldrian P."/>
            <person name="Stursova M."/>
            <person name="Weitz H."/>
            <person name="Taylor A."/>
            <person name="Grigoriev I.V."/>
            <person name="Nagy L.G."/>
            <person name="Martin F."/>
            <person name="Kauserud H."/>
        </authorList>
    </citation>
    <scope>NUCLEOTIDE SEQUENCE</scope>
    <source>
        <strain evidence="7">9284</strain>
    </source>
</reference>
<dbReference type="GO" id="GO:0005385">
    <property type="term" value="F:zinc ion transmembrane transporter activity"/>
    <property type="evidence" value="ECO:0007669"/>
    <property type="project" value="TreeGrafter"/>
</dbReference>
<evidence type="ECO:0000313" key="8">
    <source>
        <dbReference type="Proteomes" id="UP001221142"/>
    </source>
</evidence>
<dbReference type="EMBL" id="JARKIF010000004">
    <property type="protein sequence ID" value="KAJ7641505.1"/>
    <property type="molecule type" value="Genomic_DNA"/>
</dbReference>
<evidence type="ECO:0000256" key="1">
    <source>
        <dbReference type="ARBA" id="ARBA00004141"/>
    </source>
</evidence>
<keyword evidence="2 6" id="KW-0812">Transmembrane</keyword>
<feature type="region of interest" description="Disordered" evidence="5">
    <location>
        <begin position="117"/>
        <end position="137"/>
    </location>
</feature>
<feature type="transmembrane region" description="Helical" evidence="6">
    <location>
        <begin position="85"/>
        <end position="104"/>
    </location>
</feature>
<feature type="transmembrane region" description="Helical" evidence="6">
    <location>
        <begin position="219"/>
        <end position="242"/>
    </location>
</feature>
<dbReference type="InterPro" id="IPR003689">
    <property type="entry name" value="ZIP"/>
</dbReference>
<protein>
    <submittedName>
        <fullName evidence="7">Zinc/iron permease</fullName>
    </submittedName>
</protein>
<feature type="compositionally biased region" description="Basic and acidic residues" evidence="5">
    <location>
        <begin position="362"/>
        <end position="372"/>
    </location>
</feature>
<keyword evidence="8" id="KW-1185">Reference proteome</keyword>
<gene>
    <name evidence="7" type="ORF">FB45DRAFT_900372</name>
</gene>
<dbReference type="Pfam" id="PF02535">
    <property type="entry name" value="Zip"/>
    <property type="match status" value="1"/>
</dbReference>
<dbReference type="PANTHER" id="PTHR11040">
    <property type="entry name" value="ZINC/IRON TRANSPORTER"/>
    <property type="match status" value="1"/>
</dbReference>
<feature type="transmembrane region" description="Helical" evidence="6">
    <location>
        <begin position="12"/>
        <end position="31"/>
    </location>
</feature>
<evidence type="ECO:0000256" key="2">
    <source>
        <dbReference type="ARBA" id="ARBA00022692"/>
    </source>
</evidence>
<dbReference type="PANTHER" id="PTHR11040:SF44">
    <property type="entry name" value="PROTEIN ZNTC-RELATED"/>
    <property type="match status" value="1"/>
</dbReference>
<dbReference type="Proteomes" id="UP001221142">
    <property type="component" value="Unassembled WGS sequence"/>
</dbReference>
<feature type="transmembrane region" description="Helical" evidence="6">
    <location>
        <begin position="317"/>
        <end position="336"/>
    </location>
</feature>
<feature type="region of interest" description="Disordered" evidence="5">
    <location>
        <begin position="190"/>
        <end position="210"/>
    </location>
</feature>
<feature type="region of interest" description="Disordered" evidence="5">
    <location>
        <begin position="354"/>
        <end position="375"/>
    </location>
</feature>
<feature type="transmembrane region" description="Helical" evidence="6">
    <location>
        <begin position="282"/>
        <end position="305"/>
    </location>
</feature>
<evidence type="ECO:0000256" key="5">
    <source>
        <dbReference type="SAM" id="MobiDB-lite"/>
    </source>
</evidence>
<comment type="caution">
    <text evidence="7">The sequence shown here is derived from an EMBL/GenBank/DDBJ whole genome shotgun (WGS) entry which is preliminary data.</text>
</comment>
<name>A0AAD7C815_9AGAR</name>
<keyword evidence="4 6" id="KW-0472">Membrane</keyword>